<feature type="transmembrane region" description="Helical" evidence="1">
    <location>
        <begin position="12"/>
        <end position="30"/>
    </location>
</feature>
<dbReference type="InterPro" id="IPR022742">
    <property type="entry name" value="Hydrolase_4"/>
</dbReference>
<evidence type="ECO:0000313" key="3">
    <source>
        <dbReference type="EMBL" id="JAC77261.1"/>
    </source>
</evidence>
<dbReference type="SUPFAM" id="SSF53474">
    <property type="entry name" value="alpha/beta-Hydrolases"/>
    <property type="match status" value="1"/>
</dbReference>
<dbReference type="PANTHER" id="PTHR12277:SF81">
    <property type="entry name" value="PROTEIN ABHD13"/>
    <property type="match status" value="1"/>
</dbReference>
<protein>
    <submittedName>
        <fullName evidence="3">Protein bem46-like</fullName>
    </submittedName>
</protein>
<keyword evidence="1" id="KW-1133">Transmembrane helix</keyword>
<dbReference type="InterPro" id="IPR029058">
    <property type="entry name" value="AB_hydrolase_fold"/>
</dbReference>
<dbReference type="PANTHER" id="PTHR12277">
    <property type="entry name" value="ALPHA/BETA HYDROLASE DOMAIN-CONTAINING PROTEIN"/>
    <property type="match status" value="1"/>
</dbReference>
<evidence type="ECO:0000259" key="2">
    <source>
        <dbReference type="Pfam" id="PF12146"/>
    </source>
</evidence>
<dbReference type="GO" id="GO:0016020">
    <property type="term" value="C:membrane"/>
    <property type="evidence" value="ECO:0007669"/>
    <property type="project" value="TreeGrafter"/>
</dbReference>
<organism evidence="3">
    <name type="scientific">Tetraselmis sp. GSL018</name>
    <dbReference type="NCBI Taxonomy" id="582737"/>
    <lineage>
        <taxon>Eukaryota</taxon>
        <taxon>Viridiplantae</taxon>
        <taxon>Chlorophyta</taxon>
        <taxon>core chlorophytes</taxon>
        <taxon>Chlorodendrophyceae</taxon>
        <taxon>Chlorodendrales</taxon>
        <taxon>Chlorodendraceae</taxon>
        <taxon>Tetraselmis</taxon>
    </lineage>
</organism>
<dbReference type="Pfam" id="PF12146">
    <property type="entry name" value="Hydrolase_4"/>
    <property type="match status" value="1"/>
</dbReference>
<reference evidence="3" key="1">
    <citation type="submission" date="2014-05" db="EMBL/GenBank/DDBJ databases">
        <title>The transcriptome of the halophilic microalga Tetraselmis sp. GSL018 isolated from the Great Salt Lake, Utah.</title>
        <authorList>
            <person name="Jinkerson R.E."/>
            <person name="D'Adamo S."/>
            <person name="Posewitz M.C."/>
        </authorList>
    </citation>
    <scope>NUCLEOTIDE SEQUENCE</scope>
    <source>
        <strain evidence="3">GSL018</strain>
    </source>
</reference>
<sequence length="302" mass="34373">MFGWIYRWSFRLLYGAGGIGTALFSLLVIFQRKMLYVPNVPGIEPGYYWYPDRFNLEYEDLQLEAPDGTKLHAWLVWPKTLADPRERQRRPVVLFFQENAGNMSYRLPYVKELAFTCNCAVLMLSYRGYGESLGSPSQAGFEADAQLVMDFVLERRDLSSSIVLFGRSLGGAVAIHLAARNPGKVAAAIIENTFTSVGDMAGELMPFLRSVVGRGRPLNVAVWDKWENIRAIPRIRDVPTLMLSSGMDEMVPPAQMRELYSARGAELCTWHFFPEGRHLTLYESHRAEYWSVMKAFMAQLFS</sequence>
<dbReference type="Gene3D" id="3.40.50.1820">
    <property type="entry name" value="alpha/beta hydrolase"/>
    <property type="match status" value="1"/>
</dbReference>
<keyword evidence="1" id="KW-0472">Membrane</keyword>
<accession>A0A061S394</accession>
<dbReference type="GO" id="GO:0008474">
    <property type="term" value="F:palmitoyl-(protein) hydrolase activity"/>
    <property type="evidence" value="ECO:0007669"/>
    <property type="project" value="TreeGrafter"/>
</dbReference>
<proteinExistence type="predicted"/>
<dbReference type="EMBL" id="GBEZ01008270">
    <property type="protein sequence ID" value="JAC77261.1"/>
    <property type="molecule type" value="Transcribed_RNA"/>
</dbReference>
<keyword evidence="1" id="KW-0812">Transmembrane</keyword>
<name>A0A061S394_9CHLO</name>
<gene>
    <name evidence="3" type="ORF">TSPGSL018_18146</name>
</gene>
<dbReference type="AlphaFoldDB" id="A0A061S394"/>
<feature type="domain" description="Serine aminopeptidase S33" evidence="2">
    <location>
        <begin position="116"/>
        <end position="212"/>
    </location>
</feature>
<evidence type="ECO:0000256" key="1">
    <source>
        <dbReference type="SAM" id="Phobius"/>
    </source>
</evidence>